<dbReference type="RefSeq" id="WP_173133320.1">
    <property type="nucleotide sequence ID" value="NZ_JABRWJ010000013.1"/>
</dbReference>
<dbReference type="Proteomes" id="UP000737171">
    <property type="component" value="Unassembled WGS sequence"/>
</dbReference>
<dbReference type="InterPro" id="IPR008928">
    <property type="entry name" value="6-hairpin_glycosidase_sf"/>
</dbReference>
<dbReference type="Pfam" id="PF07944">
    <property type="entry name" value="Beta-AFase-like_GH127_cat"/>
    <property type="match status" value="1"/>
</dbReference>
<sequence length="636" mass="69252">MTDRRRLLAGAAAAPLLAAIAPGAQAAAAAPVRGGGGGGGARPLPLSRVRLLPGPFDDARALDERYLLSLNVDRLLHGFRSNAGLAPKAARYRGWESGDLCPGHTLGHYLSACSMMWVSTGQGAFRRRVAHVVDELHACQQAARSGLVCAFADGDAQLRNVIAGRPVTGVPWYTMHKILAGLRDAHVHAGHPRAQPVLTRLADWMVDATQGIGDERFQQMLGIEFGGMNEVLADLHGLTGEARYLHLAQRFDHRALLEPLAEGRDTLDGLHSNTQIPKVIGFARLAETTGETRYAKAARYFWGNVVHQRSFATGGNGEGEHFFPPAEAPQRLGSAKTMETCCTHNMLRLTRALFTAEPSVAYADYYERALLNGILASQDPLSGMVTYFQATRPGYPKLYGTPERSFWCCTGTGMESFAKLGDSIYFQDAEDARALYVNGFIASTLDWAENGVRLRQTTRFPDEAGTRLAIEAGTPVRFALRLRHPAWCQHLTIKLNGRPLVERTEPGRYVELDRLWRPGDVLDVTLPMRLHLQALPGASDIAAVMVGPLVLAARLGTEGLQPGADLVASEYAYGGVLASGHTALPRLALQGRSLRDAVRPTGAPLQFRTTAPGREIDLAPFHRIAHERYSLYWQLA</sequence>
<dbReference type="SUPFAM" id="SSF48208">
    <property type="entry name" value="Six-hairpin glycosidases"/>
    <property type="match status" value="1"/>
</dbReference>
<dbReference type="Pfam" id="PF20736">
    <property type="entry name" value="Glyco_hydro127M"/>
    <property type="match status" value="1"/>
</dbReference>
<evidence type="ECO:0000256" key="1">
    <source>
        <dbReference type="SAM" id="SignalP"/>
    </source>
</evidence>
<feature type="chain" id="PRO_5046639796" evidence="1">
    <location>
        <begin position="27"/>
        <end position="636"/>
    </location>
</feature>
<evidence type="ECO:0000313" key="5">
    <source>
        <dbReference type="Proteomes" id="UP000737171"/>
    </source>
</evidence>
<dbReference type="InterPro" id="IPR006311">
    <property type="entry name" value="TAT_signal"/>
</dbReference>
<dbReference type="PANTHER" id="PTHR31151:SF0">
    <property type="entry name" value="PROLINE-TRNA LIGASE (DUF1680)"/>
    <property type="match status" value="1"/>
</dbReference>
<keyword evidence="5" id="KW-1185">Reference proteome</keyword>
<reference evidence="4 5" key="1">
    <citation type="submission" date="2020-05" db="EMBL/GenBank/DDBJ databases">
        <title>Aquincola sp. isolate from soil.</title>
        <authorList>
            <person name="Han J."/>
            <person name="Kim D.-U."/>
        </authorList>
    </citation>
    <scope>NUCLEOTIDE SEQUENCE [LARGE SCALE GENOMIC DNA]</scope>
    <source>
        <strain evidence="4 5">S2</strain>
    </source>
</reference>
<protein>
    <submittedName>
        <fullName evidence="4">Glycoside hydrolase family 127 protein</fullName>
    </submittedName>
</protein>
<dbReference type="InterPro" id="IPR012878">
    <property type="entry name" value="Beta-AFase-like_GH127_cat"/>
</dbReference>
<dbReference type="EMBL" id="JABRWJ010000013">
    <property type="protein sequence ID" value="NRF71662.1"/>
    <property type="molecule type" value="Genomic_DNA"/>
</dbReference>
<feature type="domain" description="Non-reducing end beta-L-arabinofuranosidase-like GH127 middle" evidence="3">
    <location>
        <begin position="435"/>
        <end position="528"/>
    </location>
</feature>
<dbReference type="InterPro" id="IPR049046">
    <property type="entry name" value="Beta-AFase-like_GH127_middle"/>
</dbReference>
<evidence type="ECO:0000259" key="2">
    <source>
        <dbReference type="Pfam" id="PF07944"/>
    </source>
</evidence>
<dbReference type="GO" id="GO:0016787">
    <property type="term" value="F:hydrolase activity"/>
    <property type="evidence" value="ECO:0007669"/>
    <property type="project" value="UniProtKB-KW"/>
</dbReference>
<organism evidence="4 5">
    <name type="scientific">Pseudaquabacterium terrae</name>
    <dbReference type="NCBI Taxonomy" id="2732868"/>
    <lineage>
        <taxon>Bacteria</taxon>
        <taxon>Pseudomonadati</taxon>
        <taxon>Pseudomonadota</taxon>
        <taxon>Betaproteobacteria</taxon>
        <taxon>Burkholderiales</taxon>
        <taxon>Sphaerotilaceae</taxon>
        <taxon>Pseudaquabacterium</taxon>
    </lineage>
</organism>
<keyword evidence="1" id="KW-0732">Signal</keyword>
<keyword evidence="4" id="KW-0378">Hydrolase</keyword>
<proteinExistence type="predicted"/>
<feature type="domain" description="Non-reducing end beta-L-arabinofuranosidase-like GH127 catalytic" evidence="2">
    <location>
        <begin position="49"/>
        <end position="422"/>
    </location>
</feature>
<dbReference type="PANTHER" id="PTHR31151">
    <property type="entry name" value="PROLINE-TRNA LIGASE (DUF1680)"/>
    <property type="match status" value="1"/>
</dbReference>
<feature type="signal peptide" evidence="1">
    <location>
        <begin position="1"/>
        <end position="26"/>
    </location>
</feature>
<accession>A0ABX2ET29</accession>
<gene>
    <name evidence="4" type="ORF">HLB44_32205</name>
</gene>
<dbReference type="PROSITE" id="PS51318">
    <property type="entry name" value="TAT"/>
    <property type="match status" value="1"/>
</dbReference>
<name>A0ABX2ET29_9BURK</name>
<comment type="caution">
    <text evidence="4">The sequence shown here is derived from an EMBL/GenBank/DDBJ whole genome shotgun (WGS) entry which is preliminary data.</text>
</comment>
<evidence type="ECO:0000313" key="4">
    <source>
        <dbReference type="EMBL" id="NRF71662.1"/>
    </source>
</evidence>
<evidence type="ECO:0000259" key="3">
    <source>
        <dbReference type="Pfam" id="PF20736"/>
    </source>
</evidence>